<dbReference type="RefSeq" id="WP_197003292.1">
    <property type="nucleotide sequence ID" value="NZ_BONS01000036.1"/>
</dbReference>
<proteinExistence type="predicted"/>
<dbReference type="EMBL" id="JADOUF010000001">
    <property type="protein sequence ID" value="MBG6136298.1"/>
    <property type="molecule type" value="Genomic_DNA"/>
</dbReference>
<reference evidence="2" key="1">
    <citation type="submission" date="2020-11" db="EMBL/GenBank/DDBJ databases">
        <title>Sequencing the genomes of 1000 actinobacteria strains.</title>
        <authorList>
            <person name="Klenk H.-P."/>
        </authorList>
    </citation>
    <scope>NUCLEOTIDE SEQUENCE</scope>
    <source>
        <strain evidence="2">DSM 45356</strain>
    </source>
</reference>
<dbReference type="AlphaFoldDB" id="A0A8J7GHD6"/>
<sequence>MKKKLCAAVAVGAALFAAVVAPASASAATTPEAASSQTLMIGGRCVDYGYVRVNTAAVNVYTGAGTNYSVVKVAVRGEYLSCWPIIVGNTYRLCSNGVIANGWIPVDVLPLGRPDGVRDGYVPSTCVTD</sequence>
<feature type="signal peptide" evidence="1">
    <location>
        <begin position="1"/>
        <end position="27"/>
    </location>
</feature>
<accession>A0A8J7GHD6</accession>
<name>A0A8J7GHD6_9ACTN</name>
<keyword evidence="3" id="KW-1185">Reference proteome</keyword>
<gene>
    <name evidence="2" type="ORF">IW245_002492</name>
</gene>
<feature type="chain" id="PRO_5035329666" description="SH3 domain-containing protein" evidence="1">
    <location>
        <begin position="28"/>
        <end position="129"/>
    </location>
</feature>
<dbReference type="Gene3D" id="2.30.30.40">
    <property type="entry name" value="SH3 Domains"/>
    <property type="match status" value="1"/>
</dbReference>
<evidence type="ECO:0008006" key="4">
    <source>
        <dbReference type="Google" id="ProtNLM"/>
    </source>
</evidence>
<evidence type="ECO:0000313" key="3">
    <source>
        <dbReference type="Proteomes" id="UP000622552"/>
    </source>
</evidence>
<comment type="caution">
    <text evidence="2">The sequence shown here is derived from an EMBL/GenBank/DDBJ whole genome shotgun (WGS) entry which is preliminary data.</text>
</comment>
<dbReference type="Proteomes" id="UP000622552">
    <property type="component" value="Unassembled WGS sequence"/>
</dbReference>
<evidence type="ECO:0000313" key="2">
    <source>
        <dbReference type="EMBL" id="MBG6136298.1"/>
    </source>
</evidence>
<protein>
    <recommendedName>
        <fullName evidence="4">SH3 domain-containing protein</fullName>
    </recommendedName>
</protein>
<evidence type="ECO:0000256" key="1">
    <source>
        <dbReference type="SAM" id="SignalP"/>
    </source>
</evidence>
<keyword evidence="1" id="KW-0732">Signal</keyword>
<organism evidence="2 3">
    <name type="scientific">Longispora fulva</name>
    <dbReference type="NCBI Taxonomy" id="619741"/>
    <lineage>
        <taxon>Bacteria</taxon>
        <taxon>Bacillati</taxon>
        <taxon>Actinomycetota</taxon>
        <taxon>Actinomycetes</taxon>
        <taxon>Micromonosporales</taxon>
        <taxon>Micromonosporaceae</taxon>
        <taxon>Longispora</taxon>
    </lineage>
</organism>